<evidence type="ECO:0000313" key="2">
    <source>
        <dbReference type="EnsemblMetazoa" id="GAUT006460-PA"/>
    </source>
</evidence>
<feature type="transmembrane region" description="Helical" evidence="1">
    <location>
        <begin position="79"/>
        <end position="101"/>
    </location>
</feature>
<keyword evidence="1" id="KW-0472">Membrane</keyword>
<dbReference type="AlphaFoldDB" id="A0A1A9UIZ9"/>
<accession>A0A1A9UIZ9</accession>
<reference evidence="2" key="1">
    <citation type="submission" date="2020-05" db="UniProtKB">
        <authorList>
            <consortium name="EnsemblMetazoa"/>
        </authorList>
    </citation>
    <scope>IDENTIFICATION</scope>
    <source>
        <strain evidence="2">TTRI</strain>
    </source>
</reference>
<keyword evidence="3" id="KW-1185">Reference proteome</keyword>
<keyword evidence="1" id="KW-0812">Transmembrane</keyword>
<evidence type="ECO:0000313" key="3">
    <source>
        <dbReference type="Proteomes" id="UP000078200"/>
    </source>
</evidence>
<proteinExistence type="predicted"/>
<name>A0A1A9UIZ9_GLOAU</name>
<dbReference type="EnsemblMetazoa" id="GAUT006460-RA">
    <property type="protein sequence ID" value="GAUT006460-PA"/>
    <property type="gene ID" value="GAUT006460"/>
</dbReference>
<dbReference type="VEuPathDB" id="VectorBase:GAUT006460"/>
<sequence length="196" mass="21629">MIKKCQSRQCSQCVLENFSSSAATKGFSIKISSATFISAAALAKRPSFEFSSNFTAGLSSSFSSRIAKEGTDSAAKPFFFWYSVCLAVCGSFSSIFIMVIASKFILDRLPSSNVASSIEVKNFLKRKPTSARYNSYRKHAKNTGHGAHQSLAICSLRLVESNQFLMEARKCKKNIDLNTKIILNSWRDEGVNALNF</sequence>
<organism evidence="2 3">
    <name type="scientific">Glossina austeni</name>
    <name type="common">Savannah tsetse fly</name>
    <dbReference type="NCBI Taxonomy" id="7395"/>
    <lineage>
        <taxon>Eukaryota</taxon>
        <taxon>Metazoa</taxon>
        <taxon>Ecdysozoa</taxon>
        <taxon>Arthropoda</taxon>
        <taxon>Hexapoda</taxon>
        <taxon>Insecta</taxon>
        <taxon>Pterygota</taxon>
        <taxon>Neoptera</taxon>
        <taxon>Endopterygota</taxon>
        <taxon>Diptera</taxon>
        <taxon>Brachycera</taxon>
        <taxon>Muscomorpha</taxon>
        <taxon>Hippoboscoidea</taxon>
        <taxon>Glossinidae</taxon>
        <taxon>Glossina</taxon>
    </lineage>
</organism>
<evidence type="ECO:0000256" key="1">
    <source>
        <dbReference type="SAM" id="Phobius"/>
    </source>
</evidence>
<protein>
    <submittedName>
        <fullName evidence="2">Uncharacterized protein</fullName>
    </submittedName>
</protein>
<keyword evidence="1" id="KW-1133">Transmembrane helix</keyword>
<dbReference type="Proteomes" id="UP000078200">
    <property type="component" value="Unassembled WGS sequence"/>
</dbReference>